<keyword evidence="3" id="KW-1185">Reference proteome</keyword>
<evidence type="ECO:0000256" key="1">
    <source>
        <dbReference type="SAM" id="Phobius"/>
    </source>
</evidence>
<accession>A0A0A2G6E4</accession>
<name>A0A0A2G6E4_9PORP</name>
<sequence length="602" mass="67358">MYQKAFIHTVSTRSLCKKRGWQHLFLPLLTTLFLFVGSVNTSAQVSFKIEAPTSVTLSDKIVVRFILTNGEGMNFKNPEVEGVSTLFPPSKATAKGEFNGKPSTIYTGTYLAEKAGIIRIGSAEVQVKGKVYKTKPISIKVLPQEKNEKTASSSSSSTFFIRTIPSKRTVYRQEGMLVSYKIYARSSRFQFEQSKFPEYDGFVEEEINNSSQSQLAMERYNGQNYYTGIIRQSIIIPQQSGELVIPQGEINLTVALERTVDNEEEFFESSSTPTIAKKLLTPAVKINVLELPQPAPSGFDGAVGSFDIKAELSDKNTIKTDEPFLLRVTISGEGNLKLLTPPSFVLPESFEIFDQSTDFAITTTTEGIKGSRIIEYQIIPHNVGTFSIPSLSLVYFDPEKKSYLSKQTQEISFSVIKGSAAGYEAKASNDLNLYDNDIAGLQEKELYNKSLTQFLYSPLYWSFYLLLLLIVLAAGWGYNLHRQSLNDVVGRKYKKAGKIITQELKSLQATIEKGDKGNFYALLLSAIYGYLSNKFHLSTSQLSSTLIRETFQNNYTQDIVEELLKILQQAEYARYASGEIATSPLSLIERTLNVVQRIESKQ</sequence>
<evidence type="ECO:0000313" key="3">
    <source>
        <dbReference type="Proteomes" id="UP000030134"/>
    </source>
</evidence>
<comment type="caution">
    <text evidence="2">The sequence shown here is derived from an EMBL/GenBank/DDBJ whole genome shotgun (WGS) entry which is preliminary data.</text>
</comment>
<dbReference type="STRING" id="266762.HQ36_03090"/>
<feature type="transmembrane region" description="Helical" evidence="1">
    <location>
        <begin position="459"/>
        <end position="478"/>
    </location>
</feature>
<dbReference type="InterPro" id="IPR025738">
    <property type="entry name" value="BatD"/>
</dbReference>
<dbReference type="RefSeq" id="WP_036883390.1">
    <property type="nucleotide sequence ID" value="NZ_JQZW01000008.1"/>
</dbReference>
<keyword evidence="1" id="KW-0472">Membrane</keyword>
<dbReference type="Pfam" id="PF13584">
    <property type="entry name" value="BatD"/>
    <property type="match status" value="2"/>
</dbReference>
<keyword evidence="1" id="KW-0812">Transmembrane</keyword>
<dbReference type="EMBL" id="JQZW01000008">
    <property type="protein sequence ID" value="KGN97930.1"/>
    <property type="molecule type" value="Genomic_DNA"/>
</dbReference>
<dbReference type="PANTHER" id="PTHR40940:SF2">
    <property type="entry name" value="BATD"/>
    <property type="match status" value="1"/>
</dbReference>
<dbReference type="Proteomes" id="UP000030134">
    <property type="component" value="Unassembled WGS sequence"/>
</dbReference>
<proteinExistence type="predicted"/>
<evidence type="ECO:0008006" key="4">
    <source>
        <dbReference type="Google" id="ProtNLM"/>
    </source>
</evidence>
<dbReference type="AlphaFoldDB" id="A0A0A2G6E4"/>
<evidence type="ECO:0000313" key="2">
    <source>
        <dbReference type="EMBL" id="KGN97930.1"/>
    </source>
</evidence>
<organism evidence="2 3">
    <name type="scientific">Porphyromonas gingivicanis</name>
    <dbReference type="NCBI Taxonomy" id="266762"/>
    <lineage>
        <taxon>Bacteria</taxon>
        <taxon>Pseudomonadati</taxon>
        <taxon>Bacteroidota</taxon>
        <taxon>Bacteroidia</taxon>
        <taxon>Bacteroidales</taxon>
        <taxon>Porphyromonadaceae</taxon>
        <taxon>Porphyromonas</taxon>
    </lineage>
</organism>
<keyword evidence="1" id="KW-1133">Transmembrane helix</keyword>
<reference evidence="2 3" key="1">
    <citation type="submission" date="2014-08" db="EMBL/GenBank/DDBJ databases">
        <title>Porphyromonas gingivicanis strain:COT-022_OH1391 Genome sequencing.</title>
        <authorList>
            <person name="Wallis C."/>
            <person name="Deusch O."/>
            <person name="O'Flynn C."/>
            <person name="Davis I."/>
            <person name="Jospin G."/>
            <person name="Darling A.E."/>
            <person name="Coil D.A."/>
            <person name="Alexiev A."/>
            <person name="Horsfall A."/>
            <person name="Kirkwood N."/>
            <person name="Harris S."/>
            <person name="Eisen J.A."/>
        </authorList>
    </citation>
    <scope>NUCLEOTIDE SEQUENCE [LARGE SCALE GENOMIC DNA]</scope>
    <source>
        <strain evidence="3">COT-022 OH1391</strain>
    </source>
</reference>
<gene>
    <name evidence="2" type="ORF">HQ36_03090</name>
</gene>
<protein>
    <recommendedName>
        <fullName evidence="4">BatD protein</fullName>
    </recommendedName>
</protein>
<dbReference type="PANTHER" id="PTHR40940">
    <property type="entry name" value="PROTEIN BATD-RELATED"/>
    <property type="match status" value="1"/>
</dbReference>
<dbReference type="eggNOG" id="COG0457">
    <property type="taxonomic scope" value="Bacteria"/>
</dbReference>
<dbReference type="OrthoDB" id="2079210at2"/>